<dbReference type="EMBL" id="FCOF02000071">
    <property type="protein sequence ID" value="SAK94388.1"/>
    <property type="molecule type" value="Genomic_DNA"/>
</dbReference>
<dbReference type="AlphaFoldDB" id="A0A158DIH4"/>
<comment type="caution">
    <text evidence="1">The sequence shown here is derived from an EMBL/GenBank/DDBJ whole genome shotgun (WGS) entry which is preliminary data.</text>
</comment>
<evidence type="ECO:0000313" key="2">
    <source>
        <dbReference type="Proteomes" id="UP000054870"/>
    </source>
</evidence>
<evidence type="ECO:0000313" key="1">
    <source>
        <dbReference type="EMBL" id="SAK94388.1"/>
    </source>
</evidence>
<name>A0A158DIH4_9BURK</name>
<accession>A0A158DIH4</accession>
<protein>
    <submittedName>
        <fullName evidence="1">Uncharacterized protein</fullName>
    </submittedName>
</protein>
<proteinExistence type="predicted"/>
<keyword evidence="2" id="KW-1185">Reference proteome</keyword>
<gene>
    <name evidence="1" type="ORF">AWB75_06800</name>
</gene>
<dbReference type="Proteomes" id="UP000054870">
    <property type="component" value="Unassembled WGS sequence"/>
</dbReference>
<sequence>MLTGRFEHRLMRSNAIRWTARRHMLILINLILLAIGASVFTPTRKSISAAFSSRRARAIPHWRDVNALLPVVRTNLIMRRNDKDARGTAKRRIRNARLTNPVLLPVGGRNLSAAASWMGTSRIATGLGAHCDCESRRDAELPSREVMLFHPPPKTAPCCGKPIRQCFNFTFPKYKLNVDLVDEWM</sequence>
<reference evidence="1" key="1">
    <citation type="submission" date="2016-01" db="EMBL/GenBank/DDBJ databases">
        <authorList>
            <person name="Peeters C."/>
        </authorList>
    </citation>
    <scope>NUCLEOTIDE SEQUENCE [LARGE SCALE GENOMIC DNA]</scope>
    <source>
        <strain evidence="1">LMG 29318</strain>
    </source>
</reference>
<organism evidence="1 2">
    <name type="scientific">Caballeronia catudaia</name>
    <dbReference type="NCBI Taxonomy" id="1777136"/>
    <lineage>
        <taxon>Bacteria</taxon>
        <taxon>Pseudomonadati</taxon>
        <taxon>Pseudomonadota</taxon>
        <taxon>Betaproteobacteria</taxon>
        <taxon>Burkholderiales</taxon>
        <taxon>Burkholderiaceae</taxon>
        <taxon>Caballeronia</taxon>
    </lineage>
</organism>